<accession>A0A1H3AHL5</accession>
<gene>
    <name evidence="3" type="ORF">SAMN04488238_1073</name>
</gene>
<dbReference type="EMBL" id="FNOM01000007">
    <property type="protein sequence ID" value="SDX29166.1"/>
    <property type="molecule type" value="Genomic_DNA"/>
</dbReference>
<evidence type="ECO:0000256" key="1">
    <source>
        <dbReference type="SAM" id="Phobius"/>
    </source>
</evidence>
<feature type="transmembrane region" description="Helical" evidence="1">
    <location>
        <begin position="162"/>
        <end position="182"/>
    </location>
</feature>
<dbReference type="InterPro" id="IPR009936">
    <property type="entry name" value="DUF1468"/>
</dbReference>
<dbReference type="Pfam" id="PF07331">
    <property type="entry name" value="TctB"/>
    <property type="match status" value="1"/>
</dbReference>
<keyword evidence="4" id="KW-1185">Reference proteome</keyword>
<feature type="transmembrane region" description="Helical" evidence="1">
    <location>
        <begin position="137"/>
        <end position="156"/>
    </location>
</feature>
<organism evidence="3 4">
    <name type="scientific">Roseicitreum antarcticum</name>
    <dbReference type="NCBI Taxonomy" id="564137"/>
    <lineage>
        <taxon>Bacteria</taxon>
        <taxon>Pseudomonadati</taxon>
        <taxon>Pseudomonadota</taxon>
        <taxon>Alphaproteobacteria</taxon>
        <taxon>Rhodobacterales</taxon>
        <taxon>Paracoccaceae</taxon>
        <taxon>Roseicitreum</taxon>
    </lineage>
</organism>
<dbReference type="AlphaFoldDB" id="A0A1H3AHL5"/>
<evidence type="ECO:0000313" key="3">
    <source>
        <dbReference type="EMBL" id="SDX29166.1"/>
    </source>
</evidence>
<dbReference type="Proteomes" id="UP000198539">
    <property type="component" value="Unassembled WGS sequence"/>
</dbReference>
<keyword evidence="1" id="KW-0812">Transmembrane</keyword>
<keyword evidence="1" id="KW-1133">Transmembrane helix</keyword>
<dbReference type="STRING" id="564137.SAMN04488238_1073"/>
<protein>
    <submittedName>
        <fullName evidence="3">Tripartite tricarboxylate transporter TctB family protein</fullName>
    </submittedName>
</protein>
<feature type="transmembrane region" description="Helical" evidence="1">
    <location>
        <begin position="107"/>
        <end position="130"/>
    </location>
</feature>
<feature type="transmembrane region" description="Helical" evidence="1">
    <location>
        <begin position="63"/>
        <end position="87"/>
    </location>
</feature>
<reference evidence="3 4" key="1">
    <citation type="submission" date="2016-10" db="EMBL/GenBank/DDBJ databases">
        <authorList>
            <person name="de Groot N.N."/>
        </authorList>
    </citation>
    <scope>NUCLEOTIDE SEQUENCE [LARGE SCALE GENOMIC DNA]</scope>
    <source>
        <strain evidence="3 4">CGMCC 1.8894</strain>
    </source>
</reference>
<feature type="transmembrane region" description="Helical" evidence="1">
    <location>
        <begin position="31"/>
        <end position="51"/>
    </location>
</feature>
<keyword evidence="1" id="KW-0472">Membrane</keyword>
<evidence type="ECO:0000259" key="2">
    <source>
        <dbReference type="Pfam" id="PF07331"/>
    </source>
</evidence>
<dbReference type="OrthoDB" id="7854802at2"/>
<feature type="domain" description="DUF1468" evidence="2">
    <location>
        <begin position="32"/>
        <end position="191"/>
    </location>
</feature>
<name>A0A1H3AHL5_9RHOB</name>
<sequence>MKAGPAVSSPDKTEFAGEEEGAGYAAPSVDLIAAILLIALSGWYVWEALGFRAPGGWRTGPGLVPAAAGISLMLMAVGLGFTAIRRWGQAQAPVNPELDEDSISDPFRTGMLIGVIFIYLLAMDAITFGLQGYLGGLYIVIGAFEIATVLCLSVLMKLYWNGPLWIIATVAVLWTAALSLIFRNVFLISLPG</sequence>
<evidence type="ECO:0000313" key="4">
    <source>
        <dbReference type="Proteomes" id="UP000198539"/>
    </source>
</evidence>
<proteinExistence type="predicted"/>